<organism evidence="4 5">
    <name type="scientific">Paenibacillus swuensis</name>
    <dbReference type="NCBI Taxonomy" id="1178515"/>
    <lineage>
        <taxon>Bacteria</taxon>
        <taxon>Bacillati</taxon>
        <taxon>Bacillota</taxon>
        <taxon>Bacilli</taxon>
        <taxon>Bacillales</taxon>
        <taxon>Paenibacillaceae</taxon>
        <taxon>Paenibacillus</taxon>
    </lineage>
</organism>
<dbReference type="PANTHER" id="PTHR30290">
    <property type="entry name" value="PERIPLASMIC BINDING COMPONENT OF ABC TRANSPORTER"/>
    <property type="match status" value="1"/>
</dbReference>
<evidence type="ECO:0000259" key="2">
    <source>
        <dbReference type="Pfam" id="PF00496"/>
    </source>
</evidence>
<reference evidence="4 5" key="1">
    <citation type="submission" date="2015-01" db="EMBL/GenBank/DDBJ databases">
        <title>Paenibacillus swuensis/DY6/whole genome sequencing.</title>
        <authorList>
            <person name="Kim M.K."/>
            <person name="Srinivasan S."/>
            <person name="Lee J.-J."/>
        </authorList>
    </citation>
    <scope>NUCLEOTIDE SEQUENCE [LARGE SCALE GENOMIC DNA]</scope>
    <source>
        <strain evidence="4 5">DY6</strain>
    </source>
</reference>
<evidence type="ECO:0008006" key="6">
    <source>
        <dbReference type="Google" id="ProtNLM"/>
    </source>
</evidence>
<protein>
    <recommendedName>
        <fullName evidence="6">ABC transporter substrate-binding protein</fullName>
    </recommendedName>
</protein>
<evidence type="ECO:0000313" key="4">
    <source>
        <dbReference type="EMBL" id="ANE47789.1"/>
    </source>
</evidence>
<dbReference type="Gene3D" id="3.40.190.10">
    <property type="entry name" value="Periplasmic binding protein-like II"/>
    <property type="match status" value="1"/>
</dbReference>
<gene>
    <name evidence="4" type="ORF">SY83_17545</name>
</gene>
<feature type="domain" description="Transcriptional regulator SgrR N-terminal HTH" evidence="3">
    <location>
        <begin position="5"/>
        <end position="100"/>
    </location>
</feature>
<dbReference type="Pfam" id="PF00496">
    <property type="entry name" value="SBP_bac_5"/>
    <property type="match status" value="1"/>
</dbReference>
<evidence type="ECO:0000256" key="1">
    <source>
        <dbReference type="ARBA" id="ARBA00023125"/>
    </source>
</evidence>
<dbReference type="EMBL" id="CP011388">
    <property type="protein sequence ID" value="ANE47789.1"/>
    <property type="molecule type" value="Genomic_DNA"/>
</dbReference>
<feature type="domain" description="Solute-binding protein family 5" evidence="2">
    <location>
        <begin position="176"/>
        <end position="478"/>
    </location>
</feature>
<dbReference type="Proteomes" id="UP000076927">
    <property type="component" value="Chromosome"/>
</dbReference>
<dbReference type="InterPro" id="IPR025370">
    <property type="entry name" value="SgrR_HTH_N"/>
</dbReference>
<keyword evidence="1" id="KW-0238">DNA-binding</keyword>
<name>A0A172TL49_9BACL</name>
<dbReference type="Gene3D" id="3.10.105.10">
    <property type="entry name" value="Dipeptide-binding Protein, Domain 3"/>
    <property type="match status" value="1"/>
</dbReference>
<dbReference type="KEGG" id="pswu:SY83_17545"/>
<dbReference type="PATRIC" id="fig|1178515.4.peg.3532"/>
<dbReference type="STRING" id="1178515.SY83_17545"/>
<accession>A0A172TL49</accession>
<keyword evidence="5" id="KW-1185">Reference proteome</keyword>
<proteinExistence type="predicted"/>
<sequence length="610" mass="70518">MHLSIQYLDLRKHYREIDLGVRVPVTVDQLAGIFFCTKRNVKIIIKKLTDAGWIHWCSGRGRGNMSVLTFLHPTEALLLEAAQEEMQRGELQAALALIEDYGEGSQIKDQFMEWLNGYFGYNTLQKQTQDYELFRFPVYQQIYTLDPAKLSHAFDGHMARQIYDTLVMFNRQTQSIEPHLAHHWEVSADATTWHFFLRRGIMFHHGRELNSADVVYSLQRMREQCSGSAALWFSKMKVVEALDSTTIRIQLTQPNHLLLRYLCNGTASILPMDLLKLGEEEFFRKPTGTGPFKLTRWTEHRCVLESHPQYFLGRAHLDGVEIVFLPEDEKVHVDSPDWNSILCYGKTCRKHEPHWNQIEEICTGSSMLQFNQKRKGSPVQDLRFRKAIHHLIDRKKMVQELSGFRVMPAHSLYPRNQTAAVNLDDPFHDSLIARALLKDMEYDGTPVKLACNSKNRKDTSFIRDQCAAYGIPVEIVYTDDCHSSFSSTISSADLLYSSLVLEEDQVTIIETYYDKKYWVGCNDVLAREINQIIQMVLMEAKDGKRQVLLDSIETKLMEFCALTFITHSKINTAFHPSVKGLGFNSLGWMDFRHIWIQPDLVRAKRAERLG</sequence>
<dbReference type="PANTHER" id="PTHR30290:SF72">
    <property type="entry name" value="HTH-TYPE TRANSCRIPTIONAL REGULATOR SGRR"/>
    <property type="match status" value="1"/>
</dbReference>
<dbReference type="AlphaFoldDB" id="A0A172TL49"/>
<dbReference type="Pfam" id="PF12793">
    <property type="entry name" value="SgrR_N"/>
    <property type="match status" value="1"/>
</dbReference>
<dbReference type="GO" id="GO:0015833">
    <property type="term" value="P:peptide transport"/>
    <property type="evidence" value="ECO:0007669"/>
    <property type="project" value="TreeGrafter"/>
</dbReference>
<dbReference type="InterPro" id="IPR039424">
    <property type="entry name" value="SBP_5"/>
</dbReference>
<evidence type="ECO:0000259" key="3">
    <source>
        <dbReference type="Pfam" id="PF12793"/>
    </source>
</evidence>
<dbReference type="RefSeq" id="WP_068608855.1">
    <property type="nucleotide sequence ID" value="NZ_CP011388.1"/>
</dbReference>
<dbReference type="GO" id="GO:0003677">
    <property type="term" value="F:DNA binding"/>
    <property type="evidence" value="ECO:0007669"/>
    <property type="project" value="UniProtKB-KW"/>
</dbReference>
<dbReference type="InterPro" id="IPR000914">
    <property type="entry name" value="SBP_5_dom"/>
</dbReference>
<dbReference type="SUPFAM" id="SSF53850">
    <property type="entry name" value="Periplasmic binding protein-like II"/>
    <property type="match status" value="1"/>
</dbReference>
<dbReference type="OrthoDB" id="5894719at2"/>
<dbReference type="GO" id="GO:1904680">
    <property type="term" value="F:peptide transmembrane transporter activity"/>
    <property type="evidence" value="ECO:0007669"/>
    <property type="project" value="TreeGrafter"/>
</dbReference>
<evidence type="ECO:0000313" key="5">
    <source>
        <dbReference type="Proteomes" id="UP000076927"/>
    </source>
</evidence>